<evidence type="ECO:0000256" key="1">
    <source>
        <dbReference type="SAM" id="Phobius"/>
    </source>
</evidence>
<name>A0A2C9TPZ3_STAAU</name>
<dbReference type="SMR" id="A0A2C9TPZ3"/>
<protein>
    <submittedName>
        <fullName evidence="2">Uncharacterized protein</fullName>
    </submittedName>
</protein>
<reference evidence="4" key="3">
    <citation type="journal article" date="2016" name="J. Infect. Dis.">
        <title>Comparative Genomics of Community-Associated Methicillin-Resistant Staphylococcus aureus Shows the Emergence of Clone ST8-USA300 in Geneva, Switzerland.</title>
        <authorList>
            <person name="Von Dach E."/>
            <person name="Diene S.M."/>
            <person name="Fankhauser C."/>
            <person name="Schrenzel J."/>
            <person name="Harbarth S."/>
            <person name="Francois P."/>
        </authorList>
    </citation>
    <scope>NUCLEOTIDE SEQUENCE</scope>
    <source>
        <strain evidence="4">MRSA_S26</strain>
    </source>
</reference>
<comment type="caution">
    <text evidence="2">The sequence shown here is derived from an EMBL/GenBank/DDBJ whole genome shotgun (WGS) entry which is preliminary data.</text>
</comment>
<dbReference type="EMBL" id="LALJ01000003">
    <property type="protein sequence ID" value="KMR38079.1"/>
    <property type="molecule type" value="Genomic_DNA"/>
</dbReference>
<evidence type="ECO:0000313" key="2">
    <source>
        <dbReference type="EMBL" id="KMR38079.1"/>
    </source>
</evidence>
<evidence type="ECO:0000313" key="4">
    <source>
        <dbReference type="EMBL" id="KSA80011.1"/>
    </source>
</evidence>
<dbReference type="Proteomes" id="UP000052129">
    <property type="component" value="Unassembled WGS sequence"/>
</dbReference>
<dbReference type="EMBL" id="LALQ01000006">
    <property type="protein sequence ID" value="KMR58268.1"/>
    <property type="molecule type" value="Genomic_DNA"/>
</dbReference>
<dbReference type="AlphaFoldDB" id="A0A2C9TPZ3"/>
<keyword evidence="1" id="KW-0472">Membrane</keyword>
<sequence length="55" mass="6892">MIFLNLLLKNLHRYLLFLHLIFHIHFFIIIIYTRLTSRIRCISNYDSNIFFLLFF</sequence>
<organism evidence="2">
    <name type="scientific">Staphylococcus aureus</name>
    <dbReference type="NCBI Taxonomy" id="1280"/>
    <lineage>
        <taxon>Bacteria</taxon>
        <taxon>Bacillati</taxon>
        <taxon>Bacillota</taxon>
        <taxon>Bacilli</taxon>
        <taxon>Bacillales</taxon>
        <taxon>Staphylococcaceae</taxon>
        <taxon>Staphylococcus</taxon>
    </lineage>
</organism>
<dbReference type="EMBL" id="LFVP01000004">
    <property type="protein sequence ID" value="KSA80011.1"/>
    <property type="molecule type" value="Genomic_DNA"/>
</dbReference>
<feature type="transmembrane region" description="Helical" evidence="1">
    <location>
        <begin position="14"/>
        <end position="33"/>
    </location>
</feature>
<proteinExistence type="predicted"/>
<accession>A0A2C9TPZ3</accession>
<keyword evidence="1" id="KW-0812">Transmembrane</keyword>
<accession>A0A1E8WUE7</accession>
<reference evidence="4" key="2">
    <citation type="submission" date="2015-06" db="EMBL/GenBank/DDBJ databases">
        <authorList>
            <person name="Diene S.M."/>
            <person name="Von Dach E."/>
            <person name="Fankhauser C."/>
            <person name="Schrenzel J."/>
            <person name="Harbarth S."/>
            <person name="Francois P."/>
        </authorList>
    </citation>
    <scope>NUCLEOTIDE SEQUENCE</scope>
    <source>
        <strain evidence="4">MRSA_S26</strain>
    </source>
</reference>
<evidence type="ECO:0000313" key="3">
    <source>
        <dbReference type="EMBL" id="KMR58268.1"/>
    </source>
</evidence>
<reference evidence="2" key="1">
    <citation type="journal article" date="2015" name="J. Infect. Dis.">
        <title>Parallel Epidemics of Community-Associated Methicillin-Resistant Staphylococcus aureus USA300 Infection in North and South America.</title>
        <authorList>
            <person name="Planet P.J."/>
            <person name="Diaz L."/>
            <person name="Kolokotronis S.O."/>
            <person name="Narechania A."/>
            <person name="Reyes J."/>
            <person name="Xing G."/>
            <person name="Rincon S."/>
            <person name="Smith H."/>
            <person name="Panesso D."/>
            <person name="Ryan C."/>
            <person name="Smith D.P."/>
            <person name="Guzman M."/>
            <person name="Zurita J."/>
            <person name="Sebra R."/>
            <person name="Deikus G."/>
            <person name="Nolan R.L."/>
            <person name="Tenover F.C."/>
            <person name="Weinstock G.M."/>
            <person name="Robinson D.A."/>
            <person name="Arias C.A."/>
        </authorList>
    </citation>
    <scope>NUCLEOTIDE SEQUENCE</scope>
    <source>
        <strain evidence="2">CA15</strain>
        <strain evidence="3">M121</strain>
    </source>
</reference>
<gene>
    <name evidence="4" type="ORF">ACR79_07375</name>
    <name evidence="3" type="ORF">EP54_02245</name>
    <name evidence="2" type="ORF">EQ90_01120</name>
</gene>
<keyword evidence="1" id="KW-1133">Transmembrane helix</keyword>